<dbReference type="GO" id="GO:0005524">
    <property type="term" value="F:ATP binding"/>
    <property type="evidence" value="ECO:0007669"/>
    <property type="project" value="UniProtKB-UniRule"/>
</dbReference>
<dbReference type="InterPro" id="IPR000719">
    <property type="entry name" value="Prot_kinase_dom"/>
</dbReference>
<dbReference type="GO" id="GO:0042981">
    <property type="term" value="P:regulation of apoptotic process"/>
    <property type="evidence" value="ECO:0007669"/>
    <property type="project" value="InterPro"/>
</dbReference>
<keyword evidence="7" id="KW-1185">Reference proteome</keyword>
<feature type="compositionally biased region" description="Polar residues" evidence="4">
    <location>
        <begin position="558"/>
        <end position="568"/>
    </location>
</feature>
<dbReference type="GO" id="GO:0005886">
    <property type="term" value="C:plasma membrane"/>
    <property type="evidence" value="ECO:0007669"/>
    <property type="project" value="TreeGrafter"/>
</dbReference>
<dbReference type="InterPro" id="IPR011029">
    <property type="entry name" value="DEATH-like_dom_sf"/>
</dbReference>
<dbReference type="InterPro" id="IPR001875">
    <property type="entry name" value="DED_dom"/>
</dbReference>
<feature type="domain" description="DED" evidence="6">
    <location>
        <begin position="1"/>
        <end position="55"/>
    </location>
</feature>
<dbReference type="PROSITE" id="PS50011">
    <property type="entry name" value="PROTEIN_KINASE_DOM"/>
    <property type="match status" value="1"/>
</dbReference>
<reference evidence="8" key="1">
    <citation type="submission" date="2025-08" db="UniProtKB">
        <authorList>
            <consortium name="RefSeq"/>
        </authorList>
    </citation>
    <scope>IDENTIFICATION</scope>
    <source>
        <tissue evidence="8">Gonads</tissue>
    </source>
</reference>
<dbReference type="PANTHER" id="PTHR27001:SF931">
    <property type="entry name" value="OS11G0664100 PROTEIN"/>
    <property type="match status" value="1"/>
</dbReference>
<evidence type="ECO:0000313" key="8">
    <source>
        <dbReference type="RefSeq" id="XP_013382060.1"/>
    </source>
</evidence>
<evidence type="ECO:0000256" key="3">
    <source>
        <dbReference type="PROSITE-ProRule" id="PRU10141"/>
    </source>
</evidence>
<dbReference type="AlphaFoldDB" id="A0A1S3H7G5"/>
<proteinExistence type="predicted"/>
<dbReference type="SUPFAM" id="SSF47986">
    <property type="entry name" value="DEATH domain"/>
    <property type="match status" value="2"/>
</dbReference>
<evidence type="ECO:0000256" key="4">
    <source>
        <dbReference type="SAM" id="MobiDB-lite"/>
    </source>
</evidence>
<dbReference type="InParanoid" id="A0A1S3H7G5"/>
<evidence type="ECO:0000259" key="6">
    <source>
        <dbReference type="PROSITE" id="PS50168"/>
    </source>
</evidence>
<organism evidence="7 8">
    <name type="scientific">Lingula anatina</name>
    <name type="common">Brachiopod</name>
    <name type="synonym">Lingula unguis</name>
    <dbReference type="NCBI Taxonomy" id="7574"/>
    <lineage>
        <taxon>Eukaryota</taxon>
        <taxon>Metazoa</taxon>
        <taxon>Spiralia</taxon>
        <taxon>Lophotrochozoa</taxon>
        <taxon>Brachiopoda</taxon>
        <taxon>Linguliformea</taxon>
        <taxon>Lingulata</taxon>
        <taxon>Lingulida</taxon>
        <taxon>Linguloidea</taxon>
        <taxon>Lingulidae</taxon>
        <taxon>Lingula</taxon>
    </lineage>
</organism>
<dbReference type="GeneID" id="106152869"/>
<evidence type="ECO:0000259" key="5">
    <source>
        <dbReference type="PROSITE" id="PS50011"/>
    </source>
</evidence>
<evidence type="ECO:0000256" key="2">
    <source>
        <dbReference type="ARBA" id="ARBA00022840"/>
    </source>
</evidence>
<dbReference type="RefSeq" id="XP_013382060.1">
    <property type="nucleotide sequence ID" value="XM_013526606.1"/>
</dbReference>
<accession>A0A1S3H7G5</accession>
<dbReference type="Proteomes" id="UP000085678">
    <property type="component" value="Unplaced"/>
</dbReference>
<dbReference type="Pfam" id="PF00069">
    <property type="entry name" value="Pkinase"/>
    <property type="match status" value="1"/>
</dbReference>
<dbReference type="Gene3D" id="1.10.510.10">
    <property type="entry name" value="Transferase(Phosphotransferase) domain 1"/>
    <property type="match status" value="1"/>
</dbReference>
<evidence type="ECO:0000313" key="7">
    <source>
        <dbReference type="Proteomes" id="UP000085678"/>
    </source>
</evidence>
<keyword evidence="1 3" id="KW-0547">Nucleotide-binding</keyword>
<dbReference type="InterPro" id="IPR011009">
    <property type="entry name" value="Kinase-like_dom_sf"/>
</dbReference>
<sequence length="568" mass="64958">MTDFISAGVLQDIVKPRKLFEEMEKRYLLECSHFTLLVLCLEQIERKDLVKKIKDFYSNHGILLQSKDCKPFSKHIFTLFSVSKMLTSDDLNNMKYLLLDEIKGQEKDNIDSPLQLFTAMLKKDIISETDDSRLQQLMEQIHRNDIKSKMHKEFSEDYLRLIDSLGLEHIMAKLSISPKVDDVDTHPACTPLERGDGQHHMLLVSHPEDESSLKFPEQAQDSMPSPPVAEDSWDSGTVLEYMSVEKMKEYCSENSLGSGGFGEVFKGSKKYRDKEVAIKVCKKAKKEHELQYVKEKIVGHIRHPFLLPLYAVAATQKEIYLMYPYMEKRDLDYVLKNTSPVPGWCDRCRIIYQVCAGLQYLHTPVKSGGVKIRNSILHMDIKPSNILLDQELNARIGDHGLATEMKSKQSKVTAIGHGAVSYQDPDFLYSSYKNKYRKEYDVFSVGVVMLRLMQAEQDEDEDDDEDNKSYIWEKFRNEDGTCCDVEKVTDKAQKDLPGIWPVRSEKMFKCTYKFAELALKCIKKPIANRISLDDLQDSIREQGAGSTHGFSPDMSCPRGSTGSATTSL</sequence>
<feature type="region of interest" description="Disordered" evidence="4">
    <location>
        <begin position="543"/>
        <end position="568"/>
    </location>
</feature>
<feature type="binding site" evidence="3">
    <location>
        <position position="279"/>
    </location>
    <ligand>
        <name>ATP</name>
        <dbReference type="ChEBI" id="CHEBI:30616"/>
    </ligand>
</feature>
<dbReference type="Gene3D" id="1.10.533.10">
    <property type="entry name" value="Death Domain, Fas"/>
    <property type="match status" value="2"/>
</dbReference>
<evidence type="ECO:0000256" key="1">
    <source>
        <dbReference type="ARBA" id="ARBA00022741"/>
    </source>
</evidence>
<protein>
    <submittedName>
        <fullName evidence="8">Cysteine-rich receptor-like protein kinase 7</fullName>
    </submittedName>
</protein>
<dbReference type="PROSITE" id="PS50168">
    <property type="entry name" value="DED"/>
    <property type="match status" value="2"/>
</dbReference>
<dbReference type="PANTHER" id="PTHR27001">
    <property type="entry name" value="OS01G0253100 PROTEIN"/>
    <property type="match status" value="1"/>
</dbReference>
<keyword evidence="2 3" id="KW-0067">ATP-binding</keyword>
<dbReference type="InterPro" id="IPR017441">
    <property type="entry name" value="Protein_kinase_ATP_BS"/>
</dbReference>
<gene>
    <name evidence="8" type="primary">LOC106152869</name>
</gene>
<name>A0A1S3H7G5_LINAN</name>
<dbReference type="Pfam" id="PF01335">
    <property type="entry name" value="DED"/>
    <property type="match status" value="2"/>
</dbReference>
<dbReference type="SUPFAM" id="SSF56112">
    <property type="entry name" value="Protein kinase-like (PK-like)"/>
    <property type="match status" value="1"/>
</dbReference>
<dbReference type="GO" id="GO:0004672">
    <property type="term" value="F:protein kinase activity"/>
    <property type="evidence" value="ECO:0007669"/>
    <property type="project" value="InterPro"/>
</dbReference>
<dbReference type="KEGG" id="lak:106152869"/>
<dbReference type="SMART" id="SM00031">
    <property type="entry name" value="DED"/>
    <property type="match status" value="1"/>
</dbReference>
<dbReference type="SMART" id="SM00220">
    <property type="entry name" value="S_TKc"/>
    <property type="match status" value="1"/>
</dbReference>
<feature type="domain" description="Protein kinase" evidence="5">
    <location>
        <begin position="250"/>
        <end position="551"/>
    </location>
</feature>
<dbReference type="STRING" id="7574.A0A1S3H7G5"/>
<feature type="domain" description="DED" evidence="6">
    <location>
        <begin position="74"/>
        <end position="152"/>
    </location>
</feature>
<dbReference type="OrthoDB" id="4062651at2759"/>
<dbReference type="PROSITE" id="PS00108">
    <property type="entry name" value="PROTEIN_KINASE_ST"/>
    <property type="match status" value="1"/>
</dbReference>
<dbReference type="PROSITE" id="PS00107">
    <property type="entry name" value="PROTEIN_KINASE_ATP"/>
    <property type="match status" value="1"/>
</dbReference>
<dbReference type="InterPro" id="IPR008271">
    <property type="entry name" value="Ser/Thr_kinase_AS"/>
</dbReference>